<dbReference type="PANTHER" id="PTHR48084">
    <property type="entry name" value="2-OXOGLUTARATE OXIDOREDUCTASE SUBUNIT KORB-RELATED"/>
    <property type="match status" value="1"/>
</dbReference>
<dbReference type="GO" id="GO:0045333">
    <property type="term" value="P:cellular respiration"/>
    <property type="evidence" value="ECO:0007669"/>
    <property type="project" value="UniProtKB-ARBA"/>
</dbReference>
<feature type="domain" description="Thiamine pyrophosphate enzyme TPP-binding" evidence="8">
    <location>
        <begin position="452"/>
        <end position="540"/>
    </location>
</feature>
<keyword evidence="2" id="KW-0479">Metal-binding</keyword>
<proteinExistence type="predicted"/>
<dbReference type="InterPro" id="IPR011766">
    <property type="entry name" value="TPP_enzyme_TPP-bd"/>
</dbReference>
<dbReference type="InterPro" id="IPR002869">
    <property type="entry name" value="Pyrv_flavodox_OxRed_cen"/>
</dbReference>
<organism evidence="10 11">
    <name type="scientific">Ferruginivarius sediminum</name>
    <dbReference type="NCBI Taxonomy" id="2661937"/>
    <lineage>
        <taxon>Bacteria</taxon>
        <taxon>Pseudomonadati</taxon>
        <taxon>Pseudomonadota</taxon>
        <taxon>Alphaproteobacteria</taxon>
        <taxon>Rhodospirillales</taxon>
        <taxon>Rhodospirillaceae</taxon>
        <taxon>Ferruginivarius</taxon>
    </lineage>
</organism>
<dbReference type="GO" id="GO:0030976">
    <property type="term" value="F:thiamine pyrophosphate binding"/>
    <property type="evidence" value="ECO:0007669"/>
    <property type="project" value="InterPro"/>
</dbReference>
<dbReference type="InterPro" id="IPR009014">
    <property type="entry name" value="Transketo_C/PFOR_II"/>
</dbReference>
<dbReference type="SUPFAM" id="SSF52518">
    <property type="entry name" value="Thiamin diphosphate-binding fold (THDP-binding)"/>
    <property type="match status" value="2"/>
</dbReference>
<dbReference type="GO" id="GO:0044281">
    <property type="term" value="P:small molecule metabolic process"/>
    <property type="evidence" value="ECO:0007669"/>
    <property type="project" value="UniProtKB-ARBA"/>
</dbReference>
<evidence type="ECO:0000256" key="1">
    <source>
        <dbReference type="ARBA" id="ARBA00022448"/>
    </source>
</evidence>
<dbReference type="InterPro" id="IPR002880">
    <property type="entry name" value="Pyrv_Fd/Flavodoxin_OxRdtase_N"/>
</dbReference>
<comment type="caution">
    <text evidence="10">The sequence shown here is derived from an EMBL/GenBank/DDBJ whole genome shotgun (WGS) entry which is preliminary data.</text>
</comment>
<keyword evidence="11" id="KW-1185">Reference proteome</keyword>
<evidence type="ECO:0000313" key="10">
    <source>
        <dbReference type="EMBL" id="RDD61931.1"/>
    </source>
</evidence>
<evidence type="ECO:0000256" key="4">
    <source>
        <dbReference type="ARBA" id="ARBA00023002"/>
    </source>
</evidence>
<evidence type="ECO:0000313" key="11">
    <source>
        <dbReference type="Proteomes" id="UP000253941"/>
    </source>
</evidence>
<feature type="domain" description="DUF6537" evidence="9">
    <location>
        <begin position="945"/>
        <end position="1145"/>
    </location>
</feature>
<dbReference type="Pfam" id="PF20169">
    <property type="entry name" value="DUF6537"/>
    <property type="match status" value="1"/>
</dbReference>
<dbReference type="Proteomes" id="UP000253941">
    <property type="component" value="Unassembled WGS sequence"/>
</dbReference>
<keyword evidence="5" id="KW-0408">Iron</keyword>
<dbReference type="SUPFAM" id="SSF52922">
    <property type="entry name" value="TK C-terminal domain-like"/>
    <property type="match status" value="1"/>
</dbReference>
<keyword evidence="2" id="KW-0004">4Fe-4S</keyword>
<keyword evidence="3" id="KW-0249">Electron transport</keyword>
<dbReference type="AlphaFoldDB" id="A0A369T9C7"/>
<dbReference type="GO" id="GO:0051539">
    <property type="term" value="F:4 iron, 4 sulfur cluster binding"/>
    <property type="evidence" value="ECO:0007669"/>
    <property type="project" value="UniProtKB-KW"/>
</dbReference>
<feature type="domain" description="Pyruvate/ketoisovalerate oxidoreductase catalytic" evidence="7">
    <location>
        <begin position="727"/>
        <end position="913"/>
    </location>
</feature>
<keyword evidence="4" id="KW-0560">Oxidoreductase</keyword>
<evidence type="ECO:0000256" key="3">
    <source>
        <dbReference type="ARBA" id="ARBA00022982"/>
    </source>
</evidence>
<evidence type="ECO:0000256" key="2">
    <source>
        <dbReference type="ARBA" id="ARBA00022485"/>
    </source>
</evidence>
<sequence length="1162" mass="127247">MALTKVSLDDKYSLDEGRIYLSGTQALVRLPMMQRQRDRAAGLNTGCFISGYRGSPLGGLDQQLWSAKPFLKNNAIHFEPGVNEDLAATAVWGSQQGDIFKDFAYDGVFAMWYGKGPGVDRSGDVFRHGNMAGSAKNGGVLLLAGDDHGAKSSTTTSQCEHPFMDAMIPVLSPSNVQEILDLGLYGWAMSRFSGCWVGFKAVTETVESSASVHVDPGRIGIVLPEDVEMPPGGLNIRWPDTALEQEARLHRHKVYAALAFARANKLDKRVIDSPSRRFGIVTTGKAYLDLRQALDDLGIDEELAAKIGLSVYKVAMPWPLEREGIRAFAEGLEEVLVVEEKRAVVENQLKEQLYNWRADVRPRVVGKFDENREWLLPSDGELTPARIARVVAARIARFHDSPRMRDRLAFLEKKEQALTKEPAPLSRVPYFCSGCPHNTSTRVPEGSRALAGIGCHYMVLWMDRNTETFTHMGGEGAPWIGQAPFSKTEHVFANLGDGTYFHSGIMAVRACVGAGVNITFKILYNDAVAMTGGQHVDGPLDPAMITRQLYAEGVKTIRVVSDEPEKYPLGVEWAPGTTIKHRDELDTVQRELRETPGVTAIVYDQTCAAEKRRRRKRKQYPDPAKRVFINDLVCEGCGDCSAKSNCVSVVPHETEFGTKRAIDQSSCNKDFSCLNGFCPSFVTVEGGQLRKGVETAADSDEALWPELPEPTLPEVGAPYGVLVTGVGGTGVVTIGQLLGMAAHIEGKGCTVLDITGLAQKGGAVMSHVRIAPTPEDIHATKLSAGGADLVLGCDLVVAAGFEALGKMGAGRTRAVVNTHEAITGDFTRNPDFTFPGRRLQQRVREAVGPEHAELIAASEIATALMGDAIATNLFMLGYAWQKGLVPISHGAIMQAVELNGVAIDFNKQAFLWGRRAAHDLDAVARAAAPQGKDEATGSERLSESLDEAIDRRVAFLTAYQDAAYGERHRKLVERVRAAERKVAPTDEALSWAVAKSYFKLLAIKDEYEVARLFTSGEFERKLKRQFEGDFKLKFHLAPPIMNSPDAGTGEPRKREFGPWTFRLFKLLARMKGLRGTRLDIFGYTGERKRERALIGEYEALVEELLTGMTAGSHALAVELAALPQQIRGFGHVKMRNLETAKTREAELLEAFRNPAPIRSAAE</sequence>
<dbReference type="GO" id="GO:0016625">
    <property type="term" value="F:oxidoreductase activity, acting on the aldehyde or oxo group of donors, iron-sulfur protein as acceptor"/>
    <property type="evidence" value="ECO:0007669"/>
    <property type="project" value="UniProtKB-ARBA"/>
</dbReference>
<dbReference type="RefSeq" id="WP_114582175.1">
    <property type="nucleotide sequence ID" value="NZ_QPMH01000008.1"/>
</dbReference>
<dbReference type="PANTHER" id="PTHR48084:SF3">
    <property type="entry name" value="SUBUNIT OF PYRUVATE:FLAVODOXIN OXIDOREDUCTASE"/>
    <property type="match status" value="1"/>
</dbReference>
<evidence type="ECO:0000259" key="8">
    <source>
        <dbReference type="Pfam" id="PF02775"/>
    </source>
</evidence>
<dbReference type="EMBL" id="QPMH01000008">
    <property type="protein sequence ID" value="RDD61931.1"/>
    <property type="molecule type" value="Genomic_DNA"/>
</dbReference>
<dbReference type="InterPro" id="IPR029061">
    <property type="entry name" value="THDP-binding"/>
</dbReference>
<keyword evidence="10" id="KW-0670">Pyruvate</keyword>
<dbReference type="Gene3D" id="3.40.920.10">
    <property type="entry name" value="Pyruvate-ferredoxin oxidoreductase, PFOR, domain III"/>
    <property type="match status" value="1"/>
</dbReference>
<accession>A0A369T9C7</accession>
<evidence type="ECO:0000256" key="6">
    <source>
        <dbReference type="ARBA" id="ARBA00023014"/>
    </source>
</evidence>
<keyword evidence="1" id="KW-0813">Transport</keyword>
<dbReference type="CDD" id="cd07034">
    <property type="entry name" value="TPP_PYR_PFOR_IOR-alpha_like"/>
    <property type="match status" value="1"/>
</dbReference>
<evidence type="ECO:0000259" key="7">
    <source>
        <dbReference type="Pfam" id="PF01558"/>
    </source>
</evidence>
<dbReference type="CDD" id="cd02008">
    <property type="entry name" value="TPP_IOR_alpha"/>
    <property type="match status" value="1"/>
</dbReference>
<dbReference type="InterPro" id="IPR019752">
    <property type="entry name" value="Pyrv/ketoisovalerate_OxRed_cat"/>
</dbReference>
<dbReference type="Pfam" id="PF02775">
    <property type="entry name" value="TPP_enzyme_C"/>
    <property type="match status" value="1"/>
</dbReference>
<dbReference type="InterPro" id="IPR051457">
    <property type="entry name" value="2-oxoacid:Fd_oxidoreductase"/>
</dbReference>
<gene>
    <name evidence="10" type="ORF">DRB17_10620</name>
</gene>
<keyword evidence="6" id="KW-0411">Iron-sulfur</keyword>
<protein>
    <submittedName>
        <fullName evidence="10">Indolepyruvate ferredoxin oxidoreductase family protein</fullName>
    </submittedName>
</protein>
<dbReference type="SUPFAM" id="SSF53323">
    <property type="entry name" value="Pyruvate-ferredoxin oxidoreductase, PFOR, domain III"/>
    <property type="match status" value="1"/>
</dbReference>
<evidence type="ECO:0000259" key="9">
    <source>
        <dbReference type="Pfam" id="PF20169"/>
    </source>
</evidence>
<dbReference type="NCBIfam" id="NF009589">
    <property type="entry name" value="PRK13030.1"/>
    <property type="match status" value="1"/>
</dbReference>
<dbReference type="Gene3D" id="3.40.50.970">
    <property type="match status" value="1"/>
</dbReference>
<evidence type="ECO:0000256" key="5">
    <source>
        <dbReference type="ARBA" id="ARBA00023004"/>
    </source>
</evidence>
<name>A0A369T9C7_9PROT</name>
<dbReference type="InterPro" id="IPR046667">
    <property type="entry name" value="DUF6537"/>
</dbReference>
<dbReference type="NCBIfam" id="NF009588">
    <property type="entry name" value="PRK13029.1"/>
    <property type="match status" value="1"/>
</dbReference>
<reference evidence="10 11" key="1">
    <citation type="submission" date="2018-07" db="EMBL/GenBank/DDBJ databases">
        <title>Venubactetium sediminum gen. nov., sp. nov., isolated from a marine solar saltern.</title>
        <authorList>
            <person name="Wang S."/>
        </authorList>
    </citation>
    <scope>NUCLEOTIDE SEQUENCE [LARGE SCALE GENOMIC DNA]</scope>
    <source>
        <strain evidence="10 11">WD2A32</strain>
    </source>
</reference>
<dbReference type="Pfam" id="PF01558">
    <property type="entry name" value="POR"/>
    <property type="match status" value="1"/>
</dbReference>